<keyword evidence="2" id="KW-0560">Oxidoreductase</keyword>
<reference evidence="4 5" key="1">
    <citation type="submission" date="2017-12" db="EMBL/GenBank/DDBJ databases">
        <title>Comparative genomics of Botrytis spp.</title>
        <authorList>
            <person name="Valero-Jimenez C.A."/>
            <person name="Tapia P."/>
            <person name="Veloso J."/>
            <person name="Silva-Moreno E."/>
            <person name="Staats M."/>
            <person name="Valdes J.H."/>
            <person name="Van Kan J.A.L."/>
        </authorList>
    </citation>
    <scope>NUCLEOTIDE SEQUENCE [LARGE SCALE GENOMIC DNA]</scope>
    <source>
        <strain evidence="4 5">Bh0001</strain>
    </source>
</reference>
<dbReference type="GO" id="GO:0046872">
    <property type="term" value="F:metal ion binding"/>
    <property type="evidence" value="ECO:0007669"/>
    <property type="project" value="UniProtKB-UniRule"/>
</dbReference>
<evidence type="ECO:0000256" key="1">
    <source>
        <dbReference type="RuleBase" id="RU004241"/>
    </source>
</evidence>
<dbReference type="InterPro" id="IPR010255">
    <property type="entry name" value="Haem_peroxidase_sf"/>
</dbReference>
<comment type="caution">
    <text evidence="4">The sequence shown here is derived from an EMBL/GenBank/DDBJ whole genome shotgun (WGS) entry which is preliminary data.</text>
</comment>
<dbReference type="GO" id="GO:0006979">
    <property type="term" value="P:response to oxidative stress"/>
    <property type="evidence" value="ECO:0007669"/>
    <property type="project" value="InterPro"/>
</dbReference>
<evidence type="ECO:0000256" key="2">
    <source>
        <dbReference type="RuleBase" id="RU363051"/>
    </source>
</evidence>
<evidence type="ECO:0000259" key="3">
    <source>
        <dbReference type="PROSITE" id="PS50873"/>
    </source>
</evidence>
<dbReference type="EC" id="1.11.1.-" evidence="2"/>
<dbReference type="Gene3D" id="1.10.420.10">
    <property type="entry name" value="Peroxidase, domain 2"/>
    <property type="match status" value="1"/>
</dbReference>
<dbReference type="InterPro" id="IPR002016">
    <property type="entry name" value="Haem_peroxidase"/>
</dbReference>
<evidence type="ECO:0000313" key="5">
    <source>
        <dbReference type="Proteomes" id="UP000297814"/>
    </source>
</evidence>
<proteinExistence type="inferred from homology"/>
<protein>
    <recommendedName>
        <fullName evidence="2">Peroxidase</fullName>
        <ecNumber evidence="2">1.11.1.-</ecNumber>
    </recommendedName>
</protein>
<gene>
    <name evidence="4" type="ORF">BHYA_0313g00020</name>
</gene>
<dbReference type="SUPFAM" id="SSF48113">
    <property type="entry name" value="Heme-dependent peroxidases"/>
    <property type="match status" value="1"/>
</dbReference>
<name>A0A4Z1GAK0_9HELO</name>
<dbReference type="PROSITE" id="PS50873">
    <property type="entry name" value="PEROXIDASE_4"/>
    <property type="match status" value="1"/>
</dbReference>
<dbReference type="GO" id="GO:0004601">
    <property type="term" value="F:peroxidase activity"/>
    <property type="evidence" value="ECO:0007669"/>
    <property type="project" value="UniProtKB-KW"/>
</dbReference>
<dbReference type="EMBL" id="PQXK01000313">
    <property type="protein sequence ID" value="TGO32480.1"/>
    <property type="molecule type" value="Genomic_DNA"/>
</dbReference>
<evidence type="ECO:0000313" key="4">
    <source>
        <dbReference type="EMBL" id="TGO32480.1"/>
    </source>
</evidence>
<organism evidence="4 5">
    <name type="scientific">Botrytis hyacinthi</name>
    <dbReference type="NCBI Taxonomy" id="278943"/>
    <lineage>
        <taxon>Eukaryota</taxon>
        <taxon>Fungi</taxon>
        <taxon>Dikarya</taxon>
        <taxon>Ascomycota</taxon>
        <taxon>Pezizomycotina</taxon>
        <taxon>Leotiomycetes</taxon>
        <taxon>Helotiales</taxon>
        <taxon>Sclerotiniaceae</taxon>
        <taxon>Botrytis</taxon>
    </lineage>
</organism>
<keyword evidence="2" id="KW-0575">Peroxidase</keyword>
<accession>A0A4Z1GAK0</accession>
<dbReference type="Proteomes" id="UP000297814">
    <property type="component" value="Unassembled WGS sequence"/>
</dbReference>
<dbReference type="AlphaFoldDB" id="A0A4Z1GAK0"/>
<keyword evidence="5" id="KW-1185">Reference proteome</keyword>
<dbReference type="Pfam" id="PF00141">
    <property type="entry name" value="peroxidase"/>
    <property type="match status" value="1"/>
</dbReference>
<sequence length="342" mass="36155">MMEEMEHIWVDNDETNLNAFVKSVCTRLNYVLGSSNRGEQTFTQRIRFAFHDFSTPDTATGTGCRVGCKCGGSSSGIKLHVGRIDATSAGPARVPGPATDLNTTLAQFVAAGFHASETISPTACEHSLGRVHNSDNPNAFNSSFATATNLDGAEPFDSTPGVWDPNNINEYLKGTGSREGPLCIAENVADRSDYRVVSSTVTFSNTVKLMEWKAVDVMMDISLFGDASISGLIRNLHRTTQPPKTVSYCTASSTGISSTGTSSDLSGTGTSIFGSTICWPFNNTIAPGTTSLSFNNVPYPVNGNIFVLPAQSSFDSSSGSIIVKSATSGSSSRIVKSTTFAS</sequence>
<feature type="domain" description="Plant heme peroxidase family profile" evidence="3">
    <location>
        <begin position="53"/>
        <end position="241"/>
    </location>
</feature>
<comment type="similarity">
    <text evidence="1">Belongs to the peroxidase family.</text>
</comment>
<dbReference type="GO" id="GO:0020037">
    <property type="term" value="F:heme binding"/>
    <property type="evidence" value="ECO:0007669"/>
    <property type="project" value="UniProtKB-UniRule"/>
</dbReference>